<sequence>MDIDKHKSLPSKHLDLQGGLSEKKNKKSRGNRKAQHLRRRMRRQQQKMDQDTTIIQNENNDLNDEQEPIQNYLLNKRKRQSRNRDDVHMSQSFSELSISQRNIKKRKSITRNNQKDDDDNDESLSINSIQRFKPHYLRVSDKIFKQMLSNAIKDDHKTIHSIDTKEKIQFLREMTELTNNLYYFDLQRQLWQEYHNMSLKEDNIQGLRQLSKSDAKELNTRYMCGFPKHVIEKRQNTIVHQIQRTINELNQYLIQLNTWTTQCQSPIDPNILSNAINECVKKGQQRLKQEFDYKKKMLELNSYDHHLINRVYELQPTEEQLQLAKMIWQVTADELKIKEKQEILRKQIYLQRLPVNIDNIIDQSIDHVQPMLSNPLLEKDRRAGLISKYSKTITQYKFDLMTLNLTTFQNIIYGHQQILIGLQEELLKSCNEALRQAIENREEAMKKRDEIYLKHKLNTFFDEAPATTVSNE</sequence>
<organism evidence="4 5">
    <name type="scientific">Adineta steineri</name>
    <dbReference type="NCBI Taxonomy" id="433720"/>
    <lineage>
        <taxon>Eukaryota</taxon>
        <taxon>Metazoa</taxon>
        <taxon>Spiralia</taxon>
        <taxon>Gnathifera</taxon>
        <taxon>Rotifera</taxon>
        <taxon>Eurotatoria</taxon>
        <taxon>Bdelloidea</taxon>
        <taxon>Adinetida</taxon>
        <taxon>Adinetidae</taxon>
        <taxon>Adineta</taxon>
    </lineage>
</organism>
<keyword evidence="1" id="KW-0175">Coiled coil</keyword>
<evidence type="ECO:0000313" key="3">
    <source>
        <dbReference type="EMBL" id="CAF1551637.1"/>
    </source>
</evidence>
<evidence type="ECO:0000313" key="5">
    <source>
        <dbReference type="Proteomes" id="UP000663832"/>
    </source>
</evidence>
<feature type="region of interest" description="Disordered" evidence="2">
    <location>
        <begin position="104"/>
        <end position="123"/>
    </location>
</feature>
<feature type="region of interest" description="Disordered" evidence="2">
    <location>
        <begin position="1"/>
        <end position="99"/>
    </location>
</feature>
<proteinExistence type="predicted"/>
<dbReference type="EMBL" id="CAJNOI010004718">
    <property type="protein sequence ID" value="CAF1551637.1"/>
    <property type="molecule type" value="Genomic_DNA"/>
</dbReference>
<dbReference type="AlphaFoldDB" id="A0A816FGX5"/>
<reference evidence="4" key="1">
    <citation type="submission" date="2021-02" db="EMBL/GenBank/DDBJ databases">
        <authorList>
            <person name="Nowell W R."/>
        </authorList>
    </citation>
    <scope>NUCLEOTIDE SEQUENCE</scope>
</reference>
<dbReference type="EMBL" id="CAJNOM010005117">
    <property type="protein sequence ID" value="CAF1661406.1"/>
    <property type="molecule type" value="Genomic_DNA"/>
</dbReference>
<evidence type="ECO:0000313" key="4">
    <source>
        <dbReference type="EMBL" id="CAF1661406.1"/>
    </source>
</evidence>
<gene>
    <name evidence="3" type="ORF">BJG266_LOCUS46284</name>
    <name evidence="4" type="ORF">QVE165_LOCUS63316</name>
</gene>
<feature type="compositionally biased region" description="Basic residues" evidence="2">
    <location>
        <begin position="24"/>
        <end position="45"/>
    </location>
</feature>
<name>A0A816FGX5_9BILA</name>
<dbReference type="Proteomes" id="UP000663832">
    <property type="component" value="Unassembled WGS sequence"/>
</dbReference>
<dbReference type="OrthoDB" id="10003510at2759"/>
<comment type="caution">
    <text evidence="4">The sequence shown here is derived from an EMBL/GenBank/DDBJ whole genome shotgun (WGS) entry which is preliminary data.</text>
</comment>
<dbReference type="Proteomes" id="UP000663877">
    <property type="component" value="Unassembled WGS sequence"/>
</dbReference>
<feature type="compositionally biased region" description="Basic and acidic residues" evidence="2">
    <location>
        <begin position="1"/>
        <end position="15"/>
    </location>
</feature>
<keyword evidence="5" id="KW-1185">Reference proteome</keyword>
<evidence type="ECO:0000256" key="1">
    <source>
        <dbReference type="SAM" id="Coils"/>
    </source>
</evidence>
<accession>A0A816FGX5</accession>
<protein>
    <submittedName>
        <fullName evidence="4">Uncharacterized protein</fullName>
    </submittedName>
</protein>
<evidence type="ECO:0000256" key="2">
    <source>
        <dbReference type="SAM" id="MobiDB-lite"/>
    </source>
</evidence>
<feature type="coiled-coil region" evidence="1">
    <location>
        <begin position="427"/>
        <end position="454"/>
    </location>
</feature>
<feature type="compositionally biased region" description="Polar residues" evidence="2">
    <location>
        <begin position="89"/>
        <end position="99"/>
    </location>
</feature>